<accession>A0A212JMQ6</accession>
<dbReference type="AlphaFoldDB" id="A0A212JMQ6"/>
<name>A0A212JMQ6_9BACT</name>
<dbReference type="EMBL" id="FLUM01000002">
    <property type="protein sequence ID" value="SBW00726.1"/>
    <property type="molecule type" value="Genomic_DNA"/>
</dbReference>
<reference evidence="1" key="1">
    <citation type="submission" date="2016-04" db="EMBL/GenBank/DDBJ databases">
        <authorList>
            <person name="Evans L.H."/>
            <person name="Alamgir A."/>
            <person name="Owens N."/>
            <person name="Weber N.D."/>
            <person name="Virtaneva K."/>
            <person name="Barbian K."/>
            <person name="Babar A."/>
            <person name="Rosenke K."/>
        </authorList>
    </citation>
    <scope>NUCLEOTIDE SEQUENCE</scope>
    <source>
        <strain evidence="1">86-1</strain>
    </source>
</reference>
<proteinExistence type="predicted"/>
<sequence length="43" mass="4895">MRQREKHGNTFATEIENSLGSDVISLNGEEIMKQVEKILFTLS</sequence>
<gene>
    <name evidence="1" type="ORF">KL86DYS1_20270</name>
</gene>
<protein>
    <submittedName>
        <fullName evidence="1">Uncharacterized protein</fullName>
    </submittedName>
</protein>
<organism evidence="1">
    <name type="scientific">uncultured Dysgonomonas sp</name>
    <dbReference type="NCBI Taxonomy" id="206096"/>
    <lineage>
        <taxon>Bacteria</taxon>
        <taxon>Pseudomonadati</taxon>
        <taxon>Bacteroidota</taxon>
        <taxon>Bacteroidia</taxon>
        <taxon>Bacteroidales</taxon>
        <taxon>Dysgonomonadaceae</taxon>
        <taxon>Dysgonomonas</taxon>
        <taxon>environmental samples</taxon>
    </lineage>
</organism>
<evidence type="ECO:0000313" key="1">
    <source>
        <dbReference type="EMBL" id="SBW00726.1"/>
    </source>
</evidence>